<dbReference type="NCBIfam" id="NF009222">
    <property type="entry name" value="PRK12570.1"/>
    <property type="match status" value="1"/>
</dbReference>
<comment type="caution">
    <text evidence="5">The sequence shown here is derived from an EMBL/GenBank/DDBJ whole genome shotgun (WGS) entry which is preliminary data.</text>
</comment>
<dbReference type="AlphaFoldDB" id="A0A542W234"/>
<keyword evidence="2" id="KW-0119">Carbohydrate metabolism</keyword>
<dbReference type="InterPro" id="IPR005488">
    <property type="entry name" value="Etherase_MurQ"/>
</dbReference>
<evidence type="ECO:0000256" key="2">
    <source>
        <dbReference type="ARBA" id="ARBA00023277"/>
    </source>
</evidence>
<evidence type="ECO:0000313" key="5">
    <source>
        <dbReference type="EMBL" id="TQL17647.1"/>
    </source>
</evidence>
<dbReference type="CDD" id="cd05007">
    <property type="entry name" value="SIS_Etherase"/>
    <property type="match status" value="1"/>
</dbReference>
<name>A0A542W234_ZYMMB</name>
<dbReference type="PROSITE" id="PS51464">
    <property type="entry name" value="SIS"/>
    <property type="match status" value="1"/>
</dbReference>
<reference evidence="5 6" key="1">
    <citation type="submission" date="2019-06" db="EMBL/GenBank/DDBJ databases">
        <title>Genome sequencing of Zymomonas mobilis strains for genetic engineering and biofuel applications.</title>
        <authorList>
            <person name="Teravest M."/>
        </authorList>
    </citation>
    <scope>NUCLEOTIDE SEQUENCE [LARGE SCALE GENOMIC DNA]</scope>
    <source>
        <strain evidence="5 6">AN0101</strain>
    </source>
</reference>
<dbReference type="OrthoDB" id="9813395at2"/>
<feature type="coiled-coil region" evidence="3">
    <location>
        <begin position="98"/>
        <end position="125"/>
    </location>
</feature>
<evidence type="ECO:0000259" key="4">
    <source>
        <dbReference type="PROSITE" id="PS51464"/>
    </source>
</evidence>
<dbReference type="PANTHER" id="PTHR10088">
    <property type="entry name" value="GLUCOKINASE REGULATORY PROTEIN"/>
    <property type="match status" value="1"/>
</dbReference>
<dbReference type="InterPro" id="IPR040190">
    <property type="entry name" value="MURQ/GCKR"/>
</dbReference>
<dbReference type="Pfam" id="PF20741">
    <property type="entry name" value="GKRP-like_C"/>
    <property type="match status" value="1"/>
</dbReference>
<keyword evidence="3" id="KW-0175">Coiled coil</keyword>
<gene>
    <name evidence="5" type="ORF">FBY58_1245</name>
</gene>
<feature type="domain" description="SIS" evidence="4">
    <location>
        <begin position="50"/>
        <end position="213"/>
    </location>
</feature>
<sequence>MSTETVDPRYIDLDSWPSEYAVDAMLEGQMAAVAAAASQSSQIAAASIAAADRLLEGRRLVYVGAGTSGRIAVQDGVELTPTYNWPAERLAFMMAGGMTALAASVEGAEDDVERAIQEVAELEIGHQDVVIGVAASGRTPYTIAAINAARKAGALTISIANNAGSALLEAAEHPILAATGSETVAGSTRMKAGTAQKVVLNTLSTAIMLRLGLVCRGLMVNMRVSNVKLHQRAISMVGRLAKVDHAKAEEALLVADNDIRKAVLIAMNQSKDKAEKWLSIYKGNLRQAMDALALSSENQEVL</sequence>
<dbReference type="GO" id="GO:0016803">
    <property type="term" value="F:ether hydrolase activity"/>
    <property type="evidence" value="ECO:0007669"/>
    <property type="project" value="TreeGrafter"/>
</dbReference>
<evidence type="ECO:0000256" key="3">
    <source>
        <dbReference type="SAM" id="Coils"/>
    </source>
</evidence>
<dbReference type="Proteomes" id="UP000316887">
    <property type="component" value="Unassembled WGS sequence"/>
</dbReference>
<dbReference type="InterPro" id="IPR046348">
    <property type="entry name" value="SIS_dom_sf"/>
</dbReference>
<dbReference type="SUPFAM" id="SSF53697">
    <property type="entry name" value="SIS domain"/>
    <property type="match status" value="1"/>
</dbReference>
<dbReference type="NCBIfam" id="NF003915">
    <property type="entry name" value="PRK05441.1"/>
    <property type="match status" value="1"/>
</dbReference>
<accession>A0A542W234</accession>
<keyword evidence="1" id="KW-0456">Lyase</keyword>
<dbReference type="RefSeq" id="WP_141919968.1">
    <property type="nucleotide sequence ID" value="NZ_VFOF01000001.1"/>
</dbReference>
<dbReference type="GO" id="GO:0016835">
    <property type="term" value="F:carbon-oxygen lyase activity"/>
    <property type="evidence" value="ECO:0007669"/>
    <property type="project" value="InterPro"/>
</dbReference>
<organism evidence="5 6">
    <name type="scientific">Zymomonas mobilis</name>
    <dbReference type="NCBI Taxonomy" id="542"/>
    <lineage>
        <taxon>Bacteria</taxon>
        <taxon>Pseudomonadati</taxon>
        <taxon>Pseudomonadota</taxon>
        <taxon>Alphaproteobacteria</taxon>
        <taxon>Sphingomonadales</taxon>
        <taxon>Zymomonadaceae</taxon>
        <taxon>Zymomonas</taxon>
    </lineage>
</organism>
<evidence type="ECO:0000256" key="1">
    <source>
        <dbReference type="ARBA" id="ARBA00023239"/>
    </source>
</evidence>
<dbReference type="EMBL" id="VFOF01000001">
    <property type="protein sequence ID" value="TQL17647.1"/>
    <property type="molecule type" value="Genomic_DNA"/>
</dbReference>
<dbReference type="PANTHER" id="PTHR10088:SF4">
    <property type="entry name" value="GLUCOKINASE REGULATORY PROTEIN"/>
    <property type="match status" value="1"/>
</dbReference>
<protein>
    <submittedName>
        <fullName evidence="5">N-acetylmuramic acid 6-phosphate etherase</fullName>
    </submittedName>
</protein>
<proteinExistence type="predicted"/>
<dbReference type="InterPro" id="IPR001347">
    <property type="entry name" value="SIS_dom"/>
</dbReference>
<dbReference type="Gene3D" id="1.10.8.1080">
    <property type="match status" value="1"/>
</dbReference>
<dbReference type="Pfam" id="PF22645">
    <property type="entry name" value="GKRP_SIS_N"/>
    <property type="match status" value="1"/>
</dbReference>
<dbReference type="GO" id="GO:0097367">
    <property type="term" value="F:carbohydrate derivative binding"/>
    <property type="evidence" value="ECO:0007669"/>
    <property type="project" value="InterPro"/>
</dbReference>
<evidence type="ECO:0000313" key="6">
    <source>
        <dbReference type="Proteomes" id="UP000316887"/>
    </source>
</evidence>
<dbReference type="GO" id="GO:0046348">
    <property type="term" value="P:amino sugar catabolic process"/>
    <property type="evidence" value="ECO:0007669"/>
    <property type="project" value="InterPro"/>
</dbReference>
<dbReference type="GO" id="GO:0009254">
    <property type="term" value="P:peptidoglycan turnover"/>
    <property type="evidence" value="ECO:0007669"/>
    <property type="project" value="TreeGrafter"/>
</dbReference>
<dbReference type="Gene3D" id="3.40.50.10490">
    <property type="entry name" value="Glucose-6-phosphate isomerase like protein, domain 1"/>
    <property type="match status" value="1"/>
</dbReference>